<dbReference type="EMBL" id="JXSU01000007">
    <property type="protein sequence ID" value="KIS24708.1"/>
    <property type="molecule type" value="Genomic_DNA"/>
</dbReference>
<dbReference type="RefSeq" id="WP_003484020.1">
    <property type="nucleotide sequence ID" value="NZ_JXSU01000007.1"/>
</dbReference>
<keyword evidence="1" id="KW-0812">Transmembrane</keyword>
<feature type="transmembrane region" description="Helical" evidence="1">
    <location>
        <begin position="105"/>
        <end position="127"/>
    </location>
</feature>
<reference evidence="2 3" key="1">
    <citation type="submission" date="2014-06" db="EMBL/GenBank/DDBJ databases">
        <title>Genome characterization of distinct group I Clostridium botulinum lineages.</title>
        <authorList>
            <person name="Giordani F."/>
            <person name="Anselmo A."/>
            <person name="Fillo S."/>
            <person name="Palozzi A.M."/>
            <person name="Fortunato A."/>
            <person name="Gentile B."/>
            <person name="Ciammaruconi A."/>
            <person name="Anniballi F."/>
            <person name="De Medici D."/>
            <person name="Lista F."/>
        </authorList>
    </citation>
    <scope>NUCLEOTIDE SEQUENCE [LARGE SCALE GENOMIC DNA]</scope>
    <source>
        <strain evidence="2 3">B2 450</strain>
    </source>
</reference>
<dbReference type="Gene3D" id="1.10.1760.20">
    <property type="match status" value="1"/>
</dbReference>
<evidence type="ECO:0000313" key="3">
    <source>
        <dbReference type="Proteomes" id="UP000032250"/>
    </source>
</evidence>
<evidence type="ECO:0000313" key="2">
    <source>
        <dbReference type="EMBL" id="KIS24708.1"/>
    </source>
</evidence>
<gene>
    <name evidence="2" type="ORF">N495_14395</name>
</gene>
<sequence>MNLKKMIICSLLLAIGLLLHQISPPLLFGMKPDFLLAMMFIALIIAKDYKTTLVIGLLSGILTAATTTFPAGQIPNLIDKIVTTNILFLLVKFTDGKVKNQARMIILSITGTFISGFVFLGSALLLVSLPAPFMTLVLTVVLPACVINTIATVILYNAISAALKRSSITF</sequence>
<name>A0A0D1A1L7_CLOBO</name>
<feature type="transmembrane region" description="Helical" evidence="1">
    <location>
        <begin position="133"/>
        <end position="156"/>
    </location>
</feature>
<dbReference type="InterPro" id="IPR031360">
    <property type="entry name" value="TrpP"/>
</dbReference>
<dbReference type="PATRIC" id="fig|1379739.3.peg.3272"/>
<proteinExistence type="predicted"/>
<protein>
    <submittedName>
        <fullName evidence="2">Tryptophan transporter</fullName>
    </submittedName>
</protein>
<comment type="caution">
    <text evidence="2">The sequence shown here is derived from an EMBL/GenBank/DDBJ whole genome shotgun (WGS) entry which is preliminary data.</text>
</comment>
<dbReference type="AlphaFoldDB" id="A0A0D1A1L7"/>
<organism evidence="2 3">
    <name type="scientific">Clostridium botulinum B2 450</name>
    <dbReference type="NCBI Taxonomy" id="1379739"/>
    <lineage>
        <taxon>Bacteria</taxon>
        <taxon>Bacillati</taxon>
        <taxon>Bacillota</taxon>
        <taxon>Clostridia</taxon>
        <taxon>Eubacteriales</taxon>
        <taxon>Clostridiaceae</taxon>
        <taxon>Clostridium</taxon>
    </lineage>
</organism>
<dbReference type="Proteomes" id="UP000032250">
    <property type="component" value="Unassembled WGS sequence"/>
</dbReference>
<keyword evidence="1" id="KW-1133">Transmembrane helix</keyword>
<dbReference type="HOGENOM" id="CLU_126994_0_0_9"/>
<accession>A0A0D1A1L7</accession>
<dbReference type="Pfam" id="PF17099">
    <property type="entry name" value="TrpP"/>
    <property type="match status" value="1"/>
</dbReference>
<dbReference type="OrthoDB" id="2243651at2"/>
<keyword evidence="1" id="KW-0472">Membrane</keyword>
<evidence type="ECO:0000256" key="1">
    <source>
        <dbReference type="SAM" id="Phobius"/>
    </source>
</evidence>